<accession>A0A4D6MAN8</accession>
<organism evidence="8 9">
    <name type="scientific">Vigna unguiculata</name>
    <name type="common">Cowpea</name>
    <dbReference type="NCBI Taxonomy" id="3917"/>
    <lineage>
        <taxon>Eukaryota</taxon>
        <taxon>Viridiplantae</taxon>
        <taxon>Streptophyta</taxon>
        <taxon>Embryophyta</taxon>
        <taxon>Tracheophyta</taxon>
        <taxon>Spermatophyta</taxon>
        <taxon>Magnoliopsida</taxon>
        <taxon>eudicotyledons</taxon>
        <taxon>Gunneridae</taxon>
        <taxon>Pentapetalae</taxon>
        <taxon>rosids</taxon>
        <taxon>fabids</taxon>
        <taxon>Fabales</taxon>
        <taxon>Fabaceae</taxon>
        <taxon>Papilionoideae</taxon>
        <taxon>50 kb inversion clade</taxon>
        <taxon>NPAAA clade</taxon>
        <taxon>indigoferoid/millettioid clade</taxon>
        <taxon>Phaseoleae</taxon>
        <taxon>Vigna</taxon>
    </lineage>
</organism>
<evidence type="ECO:0000256" key="5">
    <source>
        <dbReference type="ARBA" id="ARBA00023242"/>
    </source>
</evidence>
<keyword evidence="3" id="KW-0238">DNA-binding</keyword>
<dbReference type="Proteomes" id="UP000501690">
    <property type="component" value="Linkage Group LG6"/>
</dbReference>
<dbReference type="EMBL" id="CP039350">
    <property type="protein sequence ID" value="QCD97468.1"/>
    <property type="molecule type" value="Genomic_DNA"/>
</dbReference>
<dbReference type="InterPro" id="IPR036955">
    <property type="entry name" value="AP2/ERF_dom_sf"/>
</dbReference>
<dbReference type="CDD" id="cd00018">
    <property type="entry name" value="AP2"/>
    <property type="match status" value="1"/>
</dbReference>
<protein>
    <submittedName>
        <fullName evidence="8">AP2-like factor</fullName>
    </submittedName>
</protein>
<keyword evidence="4" id="KW-0804">Transcription</keyword>
<evidence type="ECO:0000256" key="6">
    <source>
        <dbReference type="SAM" id="MobiDB-lite"/>
    </source>
</evidence>
<gene>
    <name evidence="8" type="ORF">DEO72_LG6g2178</name>
</gene>
<evidence type="ECO:0000256" key="1">
    <source>
        <dbReference type="ARBA" id="ARBA00004123"/>
    </source>
</evidence>
<feature type="compositionally biased region" description="Polar residues" evidence="6">
    <location>
        <begin position="192"/>
        <end position="201"/>
    </location>
</feature>
<dbReference type="AlphaFoldDB" id="A0A4D6MAN8"/>
<keyword evidence="2" id="KW-0805">Transcription regulation</keyword>
<dbReference type="Gene3D" id="3.30.730.10">
    <property type="entry name" value="AP2/ERF domain"/>
    <property type="match status" value="1"/>
</dbReference>
<evidence type="ECO:0000256" key="4">
    <source>
        <dbReference type="ARBA" id="ARBA00023163"/>
    </source>
</evidence>
<evidence type="ECO:0000256" key="3">
    <source>
        <dbReference type="ARBA" id="ARBA00023125"/>
    </source>
</evidence>
<reference evidence="8 9" key="1">
    <citation type="submission" date="2019-04" db="EMBL/GenBank/DDBJ databases">
        <title>An improved genome assembly and genetic linkage map for asparagus bean, Vigna unguiculata ssp. sesquipedialis.</title>
        <authorList>
            <person name="Xia Q."/>
            <person name="Zhang R."/>
            <person name="Dong Y."/>
        </authorList>
    </citation>
    <scope>NUCLEOTIDE SEQUENCE [LARGE SCALE GENOMIC DNA]</scope>
    <source>
        <tissue evidence="8">Leaf</tissue>
    </source>
</reference>
<dbReference type="PANTHER" id="PTHR32467">
    <property type="entry name" value="AP2-LIKE ETHYLENE-RESPONSIVE TRANSCRIPTION FACTOR"/>
    <property type="match status" value="1"/>
</dbReference>
<dbReference type="SMART" id="SM00380">
    <property type="entry name" value="AP2"/>
    <property type="match status" value="1"/>
</dbReference>
<evidence type="ECO:0000313" key="8">
    <source>
        <dbReference type="EMBL" id="QCD97468.1"/>
    </source>
</evidence>
<dbReference type="InterPro" id="IPR001471">
    <property type="entry name" value="AP2/ERF_dom"/>
</dbReference>
<dbReference type="PROSITE" id="PS51032">
    <property type="entry name" value="AP2_ERF"/>
    <property type="match status" value="1"/>
</dbReference>
<feature type="region of interest" description="Disordered" evidence="6">
    <location>
        <begin position="171"/>
        <end position="204"/>
    </location>
</feature>
<sequence length="219" mass="24647">MVALKLGGSGVKTNFPETQYKSALEAMTDMSKTEVVDSVRMLSFTFTRAISIYRGVSRDFSTGKWQADLDEGNDNRIFLGLFESEEEAARAYDIESIKLKGLKAITNFSIRFYNVDAILLGETDPEKVMYQPQFTVPLEAMQAFDEVLYNITGQGNVNREGVQEFQMSTVSGKTEEHANSTNVPLQRETDSTHVVNGSEEGSTPREKFEAYMKFIKRQT</sequence>
<dbReference type="PANTHER" id="PTHR32467:SF241">
    <property type="entry name" value="OS01G0899800 PROTEIN"/>
    <property type="match status" value="1"/>
</dbReference>
<dbReference type="GO" id="GO:0005634">
    <property type="term" value="C:nucleus"/>
    <property type="evidence" value="ECO:0007669"/>
    <property type="project" value="UniProtKB-SubCell"/>
</dbReference>
<dbReference type="InterPro" id="IPR016177">
    <property type="entry name" value="DNA-bd_dom_sf"/>
</dbReference>
<dbReference type="GO" id="GO:0003700">
    <property type="term" value="F:DNA-binding transcription factor activity"/>
    <property type="evidence" value="ECO:0007669"/>
    <property type="project" value="InterPro"/>
</dbReference>
<evidence type="ECO:0000256" key="2">
    <source>
        <dbReference type="ARBA" id="ARBA00023015"/>
    </source>
</evidence>
<proteinExistence type="predicted"/>
<evidence type="ECO:0000313" key="9">
    <source>
        <dbReference type="Proteomes" id="UP000501690"/>
    </source>
</evidence>
<comment type="subcellular location">
    <subcellularLocation>
        <location evidence="1">Nucleus</location>
    </subcellularLocation>
</comment>
<dbReference type="GO" id="GO:0003677">
    <property type="term" value="F:DNA binding"/>
    <property type="evidence" value="ECO:0007669"/>
    <property type="project" value="UniProtKB-KW"/>
</dbReference>
<dbReference type="SUPFAM" id="SSF54171">
    <property type="entry name" value="DNA-binding domain"/>
    <property type="match status" value="1"/>
</dbReference>
<name>A0A4D6MAN8_VIGUN</name>
<keyword evidence="9" id="KW-1185">Reference proteome</keyword>
<keyword evidence="5" id="KW-0539">Nucleus</keyword>
<feature type="domain" description="AP2/ERF" evidence="7">
    <location>
        <begin position="52"/>
        <end position="109"/>
    </location>
</feature>
<evidence type="ECO:0000259" key="7">
    <source>
        <dbReference type="PROSITE" id="PS51032"/>
    </source>
</evidence>